<dbReference type="InterPro" id="IPR036866">
    <property type="entry name" value="RibonucZ/Hydroxyglut_hydro"/>
</dbReference>
<evidence type="ECO:0000313" key="2">
    <source>
        <dbReference type="EMBL" id="GAA2487123.1"/>
    </source>
</evidence>
<reference evidence="2 3" key="1">
    <citation type="journal article" date="2019" name="Int. J. Syst. Evol. Microbiol.">
        <title>The Global Catalogue of Microorganisms (GCM) 10K type strain sequencing project: providing services to taxonomists for standard genome sequencing and annotation.</title>
        <authorList>
            <consortium name="The Broad Institute Genomics Platform"/>
            <consortium name="The Broad Institute Genome Sequencing Center for Infectious Disease"/>
            <person name="Wu L."/>
            <person name="Ma J."/>
        </authorList>
    </citation>
    <scope>NUCLEOTIDE SEQUENCE [LARGE SCALE GENOMIC DNA]</scope>
    <source>
        <strain evidence="2 3">JCM 4395</strain>
    </source>
</reference>
<dbReference type="SMART" id="SM00849">
    <property type="entry name" value="Lactamase_B"/>
    <property type="match status" value="1"/>
</dbReference>
<protein>
    <submittedName>
        <fullName evidence="2">MBL fold metallo-hydrolase</fullName>
    </submittedName>
</protein>
<dbReference type="PANTHER" id="PTHR42951:SF17">
    <property type="entry name" value="METALLO-BETA-LACTAMASE DOMAIN-CONTAINING PROTEIN"/>
    <property type="match status" value="1"/>
</dbReference>
<dbReference type="InterPro" id="IPR001279">
    <property type="entry name" value="Metallo-B-lactamas"/>
</dbReference>
<dbReference type="InterPro" id="IPR050855">
    <property type="entry name" value="NDM-1-like"/>
</dbReference>
<proteinExistence type="predicted"/>
<comment type="caution">
    <text evidence="2">The sequence shown here is derived from an EMBL/GenBank/DDBJ whole genome shotgun (WGS) entry which is preliminary data.</text>
</comment>
<dbReference type="SUPFAM" id="SSF56281">
    <property type="entry name" value="Metallo-hydrolase/oxidoreductase"/>
    <property type="match status" value="1"/>
</dbReference>
<sequence>MAARAARHAEGMDVIEVLPELWVLRFPVGAACLWRDGDELTLIDTGTADCAAQIEEALDGALRRIVLTHWHEDHTGSAAELAARHGAEVLAHRLEAPVIRGETAGAPPVLEDFEVPILAALPPLSPAPPCRVDREVEDGDVLDFGGGAVVVAVPGHTDGSIALHLPGPSVLFTGDAVANVGRTMLGVFNTDRARAVQSLHRLAELKADTAVFGHGDPIVHGAATALQEAAAATV</sequence>
<evidence type="ECO:0000313" key="3">
    <source>
        <dbReference type="Proteomes" id="UP001501777"/>
    </source>
</evidence>
<dbReference type="CDD" id="cd07721">
    <property type="entry name" value="yflN-like_MBL-fold"/>
    <property type="match status" value="1"/>
</dbReference>
<name>A0ABN3LQX5_STRLO</name>
<feature type="domain" description="Metallo-beta-lactamase" evidence="1">
    <location>
        <begin position="28"/>
        <end position="214"/>
    </location>
</feature>
<accession>A0ABN3LQX5</accession>
<organism evidence="2 3">
    <name type="scientific">Streptomyces longisporus</name>
    <dbReference type="NCBI Taxonomy" id="1948"/>
    <lineage>
        <taxon>Bacteria</taxon>
        <taxon>Bacillati</taxon>
        <taxon>Actinomycetota</taxon>
        <taxon>Actinomycetes</taxon>
        <taxon>Kitasatosporales</taxon>
        <taxon>Streptomycetaceae</taxon>
        <taxon>Streptomyces</taxon>
    </lineage>
</organism>
<dbReference type="PANTHER" id="PTHR42951">
    <property type="entry name" value="METALLO-BETA-LACTAMASE DOMAIN-CONTAINING"/>
    <property type="match status" value="1"/>
</dbReference>
<dbReference type="Proteomes" id="UP001501777">
    <property type="component" value="Unassembled WGS sequence"/>
</dbReference>
<keyword evidence="3" id="KW-1185">Reference proteome</keyword>
<dbReference type="EMBL" id="BAAASG010000007">
    <property type="protein sequence ID" value="GAA2487123.1"/>
    <property type="molecule type" value="Genomic_DNA"/>
</dbReference>
<evidence type="ECO:0000259" key="1">
    <source>
        <dbReference type="SMART" id="SM00849"/>
    </source>
</evidence>
<gene>
    <name evidence="2" type="ORF">GCM10010276_26860</name>
</gene>
<dbReference type="Gene3D" id="3.60.15.10">
    <property type="entry name" value="Ribonuclease Z/Hydroxyacylglutathione hydrolase-like"/>
    <property type="match status" value="1"/>
</dbReference>
<dbReference type="Pfam" id="PF00753">
    <property type="entry name" value="Lactamase_B"/>
    <property type="match status" value="1"/>
</dbReference>